<dbReference type="Proteomes" id="UP000807342">
    <property type="component" value="Unassembled WGS sequence"/>
</dbReference>
<evidence type="ECO:0000256" key="2">
    <source>
        <dbReference type="SAM" id="MobiDB-lite"/>
    </source>
</evidence>
<keyword evidence="5" id="KW-1185">Reference proteome</keyword>
<organism evidence="4 5">
    <name type="scientific">Macrolepiota fuliginosa MF-IS2</name>
    <dbReference type="NCBI Taxonomy" id="1400762"/>
    <lineage>
        <taxon>Eukaryota</taxon>
        <taxon>Fungi</taxon>
        <taxon>Dikarya</taxon>
        <taxon>Basidiomycota</taxon>
        <taxon>Agaricomycotina</taxon>
        <taxon>Agaricomycetes</taxon>
        <taxon>Agaricomycetidae</taxon>
        <taxon>Agaricales</taxon>
        <taxon>Agaricineae</taxon>
        <taxon>Agaricaceae</taxon>
        <taxon>Macrolepiota</taxon>
    </lineage>
</organism>
<protein>
    <recommendedName>
        <fullName evidence="3">NACHT domain-containing protein</fullName>
    </recommendedName>
</protein>
<dbReference type="PROSITE" id="PS50837">
    <property type="entry name" value="NACHT"/>
    <property type="match status" value="1"/>
</dbReference>
<evidence type="ECO:0000256" key="1">
    <source>
        <dbReference type="ARBA" id="ARBA00022737"/>
    </source>
</evidence>
<dbReference type="OrthoDB" id="3027122at2759"/>
<feature type="domain" description="NACHT" evidence="3">
    <location>
        <begin position="261"/>
        <end position="408"/>
    </location>
</feature>
<feature type="region of interest" description="Disordered" evidence="2">
    <location>
        <begin position="42"/>
        <end position="116"/>
    </location>
</feature>
<feature type="region of interest" description="Disordered" evidence="2">
    <location>
        <begin position="139"/>
        <end position="182"/>
    </location>
</feature>
<feature type="compositionally biased region" description="Basic and acidic residues" evidence="2">
    <location>
        <begin position="158"/>
        <end position="177"/>
    </location>
</feature>
<accession>A0A9P6BZ06</accession>
<keyword evidence="1" id="KW-0677">Repeat</keyword>
<reference evidence="4" key="1">
    <citation type="submission" date="2020-11" db="EMBL/GenBank/DDBJ databases">
        <authorList>
            <consortium name="DOE Joint Genome Institute"/>
            <person name="Ahrendt S."/>
            <person name="Riley R."/>
            <person name="Andreopoulos W."/>
            <person name="Labutti K."/>
            <person name="Pangilinan J."/>
            <person name="Ruiz-Duenas F.J."/>
            <person name="Barrasa J.M."/>
            <person name="Sanchez-Garcia M."/>
            <person name="Camarero S."/>
            <person name="Miyauchi S."/>
            <person name="Serrano A."/>
            <person name="Linde D."/>
            <person name="Babiker R."/>
            <person name="Drula E."/>
            <person name="Ayuso-Fernandez I."/>
            <person name="Pacheco R."/>
            <person name="Padilla G."/>
            <person name="Ferreira P."/>
            <person name="Barriuso J."/>
            <person name="Kellner H."/>
            <person name="Castanera R."/>
            <person name="Alfaro M."/>
            <person name="Ramirez L."/>
            <person name="Pisabarro A.G."/>
            <person name="Kuo A."/>
            <person name="Tritt A."/>
            <person name="Lipzen A."/>
            <person name="He G."/>
            <person name="Yan M."/>
            <person name="Ng V."/>
            <person name="Cullen D."/>
            <person name="Martin F."/>
            <person name="Rosso M.-N."/>
            <person name="Henrissat B."/>
            <person name="Hibbett D."/>
            <person name="Martinez A.T."/>
            <person name="Grigoriev I.V."/>
        </authorList>
    </citation>
    <scope>NUCLEOTIDE SEQUENCE</scope>
    <source>
        <strain evidence="4">MF-IS2</strain>
    </source>
</reference>
<feature type="compositionally biased region" description="Basic and acidic residues" evidence="2">
    <location>
        <begin position="77"/>
        <end position="92"/>
    </location>
</feature>
<dbReference type="InterPro" id="IPR007111">
    <property type="entry name" value="NACHT_NTPase"/>
</dbReference>
<dbReference type="AlphaFoldDB" id="A0A9P6BZ06"/>
<dbReference type="InterPro" id="IPR027417">
    <property type="entry name" value="P-loop_NTPase"/>
</dbReference>
<dbReference type="SUPFAM" id="SSF52540">
    <property type="entry name" value="P-loop containing nucleoside triphosphate hydrolases"/>
    <property type="match status" value="1"/>
</dbReference>
<comment type="caution">
    <text evidence="4">The sequence shown here is derived from an EMBL/GenBank/DDBJ whole genome shotgun (WGS) entry which is preliminary data.</text>
</comment>
<dbReference type="PANTHER" id="PTHR10039">
    <property type="entry name" value="AMELOGENIN"/>
    <property type="match status" value="1"/>
</dbReference>
<gene>
    <name evidence="4" type="ORF">P691DRAFT_779133</name>
</gene>
<sequence>MTTTLVGQIICPHDRQHNALFPIRLDVPLSHAHAMPLLPEIRASHTPLGPGSSADNMSSPAPVEGPDPQAKRTNRKSFLEEVRCFFRGEPKPKTSHSGTRPLQSTNQPSQLSSAIVDSRGSAEFVPNMSNAKYSSVAELDSADEQVRSDNTRPTSMERVAELMDDRSRSREDRRSDNVEITTGAGAFPNSNIVIHNATMIDHSSIVQDQAPVLKILLEKMTKGANVDSSARWPLPKCYPGTRVRLTTEIEAWFFDDNRNWRFLWLSGPAGVGKSAVAQTVAEYAAEMDVLGAAYFFSRPNKRNKYPEIFITLAYQLAVRFPGYQPLLAARLSADPELLDKIPSVQFKQLIIEPLSLLSNTRKHAIILDGLDECDGEDNQLEIIELINNLLHSTISLPIIWMICSRQEAHLKRIFARPDYAVQCWREFLPIDSEESRSDTETFVRGRFREVHERYGEGVEEDADGRWPPEAAIEQIIEKTSGLFVLTDTLLKHIEDPETREPDQRLVEVLAFLKHSHLTGSRNPMHDVDMFYTRILSNIPDGHWSITRLILVASTFRSEWVGQLAVQPMCNLLGITRAKFYAAMRQLHSVIRIPEPSDAAETPLHFFHATFLDYLTDPNRAGRFFIGRIVSDYPITVAAGLRDFVQSGLRCLGSTIGLSVIAGGLQNDQEVSRSLETALSWPSGGTHANWASAASAVKDFGIYFFGLICLLLEHCELDDEVLNVLRSFDFNTLAIHRNYQLYSPLDYLDKLRLSSLVRTQSVSEWDQMLLSELAKKYFRIKPVDFDDARRDGFFLLGEGTNSVAVVTDQRRTTFRFISLKTPSQVWAVLQHTSLSWDDLRQQRL</sequence>
<name>A0A9P6BZ06_9AGAR</name>
<feature type="compositionally biased region" description="Polar residues" evidence="2">
    <location>
        <begin position="95"/>
        <end position="115"/>
    </location>
</feature>
<proteinExistence type="predicted"/>
<dbReference type="InterPro" id="IPR056884">
    <property type="entry name" value="NPHP3-like_N"/>
</dbReference>
<evidence type="ECO:0000259" key="3">
    <source>
        <dbReference type="PROSITE" id="PS50837"/>
    </source>
</evidence>
<evidence type="ECO:0000313" key="4">
    <source>
        <dbReference type="EMBL" id="KAF9442973.1"/>
    </source>
</evidence>
<dbReference type="EMBL" id="MU151537">
    <property type="protein sequence ID" value="KAF9442973.1"/>
    <property type="molecule type" value="Genomic_DNA"/>
</dbReference>
<dbReference type="PANTHER" id="PTHR10039:SF16">
    <property type="entry name" value="GPI INOSITOL-DEACYLASE"/>
    <property type="match status" value="1"/>
</dbReference>
<dbReference type="Pfam" id="PF24883">
    <property type="entry name" value="NPHP3_N"/>
    <property type="match status" value="1"/>
</dbReference>
<evidence type="ECO:0000313" key="5">
    <source>
        <dbReference type="Proteomes" id="UP000807342"/>
    </source>
</evidence>
<dbReference type="Gene3D" id="3.40.50.300">
    <property type="entry name" value="P-loop containing nucleotide triphosphate hydrolases"/>
    <property type="match status" value="1"/>
</dbReference>